<comment type="caution">
    <text evidence="3">The sequence shown here is derived from an EMBL/GenBank/DDBJ whole genome shotgun (WGS) entry which is preliminary data.</text>
</comment>
<organism evidence="3 4">
    <name type="scientific">Dyadobacter psychrotolerans</name>
    <dbReference type="NCBI Taxonomy" id="2541721"/>
    <lineage>
        <taxon>Bacteria</taxon>
        <taxon>Pseudomonadati</taxon>
        <taxon>Bacteroidota</taxon>
        <taxon>Cytophagia</taxon>
        <taxon>Cytophagales</taxon>
        <taxon>Spirosomataceae</taxon>
        <taxon>Dyadobacter</taxon>
    </lineage>
</organism>
<dbReference type="Proteomes" id="UP000294850">
    <property type="component" value="Unassembled WGS sequence"/>
</dbReference>
<evidence type="ECO:0000313" key="3">
    <source>
        <dbReference type="EMBL" id="TDE11091.1"/>
    </source>
</evidence>
<feature type="signal peptide" evidence="1">
    <location>
        <begin position="1"/>
        <end position="19"/>
    </location>
</feature>
<sequence length="699" mass="80507">MKNSFLSLIFFLTVSIANAQENPVRLVNDKKNDLEITEPSPGTYQIAATGPDPYLFTEPLKTDLDAGNTVLTFEYFAPRALHVFQIFFAPPIEESKSIKTELGVREGWTSFSIDLKQDMGKWGKKGDFLRLDFGTSRRYQIQMRNIRFRKPNAQEIERAANLEQKKKSELDFKIKLKSYLTTQFPSSISNVSVDEKNIEIKGVVAEAGKNLFLAEVPIYQDIVLIKTFERIYPVTAGKKDFKIIVPRYVTVADHQSDRLLSKWVVVEKMGNDFKLQSAARYADDIKSLNNLPDEKPTGKKGLGGFAANQFMEDLDSLNITSATVNMWITQMMRSKASESTIAFEYSGKTYYADKRWVEANDKTLQETAKRNIVVSSIILIDKAINCPDKEIGEIFQHPDCDPSGIYSMANMTSEKGAEYYAAAIDFIAKRYSRLDKKYGRVQSWIIHNEVDAGWVWTNMGEKDTLLFMDTYHKSMRLVQNIARKYNPHAKAFITLTHFWNWTEDKHFYLSRDLLNILLKYSAVEGDFDWGIAHHPYPESLFEPKSWLDEKADFTFDTPLITFKNIEVLNAWVKRPEAMYKGKFKRTVYLSEQGPNSKDYTPQNLNEQAASIAYLWKKMQVLDGIDAYQFHNWVDNRGEGGLRIGLRRFPDDAQDPGGKKPIWYVYRDLDTPNEDKATEFAKKIIGINNWSEVRYNKPIR</sequence>
<dbReference type="Gene3D" id="3.20.20.80">
    <property type="entry name" value="Glycosidases"/>
    <property type="match status" value="1"/>
</dbReference>
<evidence type="ECO:0000259" key="2">
    <source>
        <dbReference type="Pfam" id="PF18989"/>
    </source>
</evidence>
<dbReference type="InterPro" id="IPR043780">
    <property type="entry name" value="DUF5722"/>
</dbReference>
<dbReference type="RefSeq" id="WP_131961352.1">
    <property type="nucleotide sequence ID" value="NZ_SMFL01000013.1"/>
</dbReference>
<protein>
    <recommendedName>
        <fullName evidence="2">DUF5722 domain-containing protein</fullName>
    </recommendedName>
</protein>
<evidence type="ECO:0000256" key="1">
    <source>
        <dbReference type="SAM" id="SignalP"/>
    </source>
</evidence>
<dbReference type="InterPro" id="IPR017853">
    <property type="entry name" value="GH"/>
</dbReference>
<reference evidence="3 4" key="1">
    <citation type="submission" date="2019-03" db="EMBL/GenBank/DDBJ databases">
        <title>Dyadobacter AR-3-6 sp. nov., isolated from arctic soil.</title>
        <authorList>
            <person name="Chaudhary D.K."/>
        </authorList>
    </citation>
    <scope>NUCLEOTIDE SEQUENCE [LARGE SCALE GENOMIC DNA]</scope>
    <source>
        <strain evidence="3 4">AR-3-6</strain>
    </source>
</reference>
<proteinExistence type="predicted"/>
<accession>A0A4R5DGQ0</accession>
<feature type="domain" description="DUF5722" evidence="2">
    <location>
        <begin position="294"/>
        <end position="692"/>
    </location>
</feature>
<evidence type="ECO:0000313" key="4">
    <source>
        <dbReference type="Proteomes" id="UP000294850"/>
    </source>
</evidence>
<dbReference type="EMBL" id="SMFL01000013">
    <property type="protein sequence ID" value="TDE11091.1"/>
    <property type="molecule type" value="Genomic_DNA"/>
</dbReference>
<feature type="chain" id="PRO_5020717285" description="DUF5722 domain-containing protein" evidence="1">
    <location>
        <begin position="20"/>
        <end position="699"/>
    </location>
</feature>
<dbReference type="OrthoDB" id="175224at2"/>
<gene>
    <name evidence="3" type="ORF">E0F88_26720</name>
</gene>
<name>A0A4R5DGQ0_9BACT</name>
<dbReference type="SUPFAM" id="SSF51445">
    <property type="entry name" value="(Trans)glycosidases"/>
    <property type="match status" value="1"/>
</dbReference>
<dbReference type="Pfam" id="PF18989">
    <property type="entry name" value="DUF5722"/>
    <property type="match status" value="1"/>
</dbReference>
<keyword evidence="1" id="KW-0732">Signal</keyword>
<dbReference type="AlphaFoldDB" id="A0A4R5DGQ0"/>
<keyword evidence="4" id="KW-1185">Reference proteome</keyword>